<evidence type="ECO:0000313" key="2">
    <source>
        <dbReference type="Proteomes" id="UP000178911"/>
    </source>
</evidence>
<evidence type="ECO:0000313" key="1">
    <source>
        <dbReference type="EMBL" id="OGN23736.1"/>
    </source>
</evidence>
<dbReference type="EMBL" id="MGKJ01000016">
    <property type="protein sequence ID" value="OGN23736.1"/>
    <property type="molecule type" value="Genomic_DNA"/>
</dbReference>
<name>A0A1F8GG96_9BACT</name>
<proteinExistence type="predicted"/>
<accession>A0A1F8GG96</accession>
<protein>
    <submittedName>
        <fullName evidence="1">Uncharacterized protein</fullName>
    </submittedName>
</protein>
<comment type="caution">
    <text evidence="1">The sequence shown here is derived from an EMBL/GenBank/DDBJ whole genome shotgun (WGS) entry which is preliminary data.</text>
</comment>
<dbReference type="AlphaFoldDB" id="A0A1F8GG96"/>
<organism evidence="1 2">
    <name type="scientific">Candidatus Yanofskybacteria bacterium RIFCSPLOWO2_01_FULL_43_22</name>
    <dbReference type="NCBI Taxonomy" id="1802695"/>
    <lineage>
        <taxon>Bacteria</taxon>
        <taxon>Candidatus Yanofskyibacteriota</taxon>
    </lineage>
</organism>
<gene>
    <name evidence="1" type="ORF">A3A13_00310</name>
</gene>
<dbReference type="Proteomes" id="UP000178911">
    <property type="component" value="Unassembled WGS sequence"/>
</dbReference>
<reference evidence="1 2" key="1">
    <citation type="journal article" date="2016" name="Nat. Commun.">
        <title>Thousands of microbial genomes shed light on interconnected biogeochemical processes in an aquifer system.</title>
        <authorList>
            <person name="Anantharaman K."/>
            <person name="Brown C.T."/>
            <person name="Hug L.A."/>
            <person name="Sharon I."/>
            <person name="Castelle C.J."/>
            <person name="Probst A.J."/>
            <person name="Thomas B.C."/>
            <person name="Singh A."/>
            <person name="Wilkins M.J."/>
            <person name="Karaoz U."/>
            <person name="Brodie E.L."/>
            <person name="Williams K.H."/>
            <person name="Hubbard S.S."/>
            <person name="Banfield J.F."/>
        </authorList>
    </citation>
    <scope>NUCLEOTIDE SEQUENCE [LARGE SCALE GENOMIC DNA]</scope>
</reference>
<sequence>MVFWPKEEIVMKVTVGADLLSPVSEASVGPVDKFVVADVLGSTGINKDGVKIAFLGDNFKRVFVPLVEKDIQGTRLTSY</sequence>
<dbReference type="STRING" id="1802695.A3A13_00310"/>